<comment type="pathway">
    <text evidence="7">Cofactor biosynthesis; molybdopterin biosynthesis.</text>
</comment>
<evidence type="ECO:0000256" key="5">
    <source>
        <dbReference type="ARBA" id="ARBA00022505"/>
    </source>
</evidence>
<keyword evidence="7" id="KW-0501">Molybdenum cofactor biosynthesis</keyword>
<comment type="cofactor">
    <cofactor evidence="7">
        <name>Mg(2+)</name>
        <dbReference type="ChEBI" id="CHEBI:18420"/>
    </cofactor>
</comment>
<dbReference type="InterPro" id="IPR005110">
    <property type="entry name" value="MoeA_linker/N"/>
</dbReference>
<keyword evidence="5 7" id="KW-0500">Molybdenum</keyword>
<reference evidence="9 10" key="1">
    <citation type="journal article" date="2020" name="mSystems">
        <title>Defining Genomic and Predicted Metabolic Features of the Acetobacterium Genus.</title>
        <authorList>
            <person name="Ross D.E."/>
            <person name="Marshall C.W."/>
            <person name="Gulliver D."/>
            <person name="May H.D."/>
            <person name="Norman R.S."/>
        </authorList>
    </citation>
    <scope>NUCLEOTIDE SEQUENCE [LARGE SCALE GENOMIC DNA]</scope>
    <source>
        <strain evidence="9 10">DSM 9173</strain>
    </source>
</reference>
<dbReference type="InterPro" id="IPR001453">
    <property type="entry name" value="MoaB/Mog_dom"/>
</dbReference>
<dbReference type="EC" id="2.10.1.1" evidence="3 7"/>
<dbReference type="InterPro" id="IPR038987">
    <property type="entry name" value="MoeA-like"/>
</dbReference>
<dbReference type="InterPro" id="IPR036135">
    <property type="entry name" value="MoeA_linker/N_sf"/>
</dbReference>
<feature type="domain" description="MoaB/Mog" evidence="8">
    <location>
        <begin position="224"/>
        <end position="361"/>
    </location>
</feature>
<dbReference type="Gene3D" id="3.90.105.10">
    <property type="entry name" value="Molybdopterin biosynthesis moea protein, domain 2"/>
    <property type="match status" value="1"/>
</dbReference>
<evidence type="ECO:0000256" key="6">
    <source>
        <dbReference type="ARBA" id="ARBA00047317"/>
    </source>
</evidence>
<evidence type="ECO:0000256" key="4">
    <source>
        <dbReference type="ARBA" id="ARBA00021108"/>
    </source>
</evidence>
<proteinExistence type="inferred from homology"/>
<dbReference type="Pfam" id="PF03453">
    <property type="entry name" value="MoeA_N"/>
    <property type="match status" value="1"/>
</dbReference>
<dbReference type="Gene3D" id="2.170.190.11">
    <property type="entry name" value="Molybdopterin biosynthesis moea protein, domain 3"/>
    <property type="match status" value="1"/>
</dbReference>
<dbReference type="Proteomes" id="UP000653358">
    <property type="component" value="Unassembled WGS sequence"/>
</dbReference>
<evidence type="ECO:0000313" key="10">
    <source>
        <dbReference type="Proteomes" id="UP000653358"/>
    </source>
</evidence>
<comment type="function">
    <text evidence="1 7">Catalyzes the insertion of molybdate into adenylated molybdopterin with the concomitant release of AMP.</text>
</comment>
<dbReference type="EMBL" id="WJBB01000014">
    <property type="protein sequence ID" value="MBC3797683.1"/>
    <property type="molecule type" value="Genomic_DNA"/>
</dbReference>
<evidence type="ECO:0000256" key="1">
    <source>
        <dbReference type="ARBA" id="ARBA00002901"/>
    </source>
</evidence>
<organism evidence="9 10">
    <name type="scientific">Acetobacterium tundrae</name>
    <dbReference type="NCBI Taxonomy" id="132932"/>
    <lineage>
        <taxon>Bacteria</taxon>
        <taxon>Bacillati</taxon>
        <taxon>Bacillota</taxon>
        <taxon>Clostridia</taxon>
        <taxon>Eubacteriales</taxon>
        <taxon>Eubacteriaceae</taxon>
        <taxon>Acetobacterium</taxon>
    </lineage>
</organism>
<keyword evidence="7" id="KW-0808">Transferase</keyword>
<keyword evidence="7" id="KW-0479">Metal-binding</keyword>
<dbReference type="Gene3D" id="3.40.980.10">
    <property type="entry name" value="MoaB/Mog-like domain"/>
    <property type="match status" value="1"/>
</dbReference>
<accession>A0ABR6WN21</accession>
<dbReference type="SUPFAM" id="SSF53218">
    <property type="entry name" value="Molybdenum cofactor biosynthesis proteins"/>
    <property type="match status" value="1"/>
</dbReference>
<evidence type="ECO:0000256" key="3">
    <source>
        <dbReference type="ARBA" id="ARBA00013269"/>
    </source>
</evidence>
<comment type="catalytic activity">
    <reaction evidence="6">
        <text>adenylyl-molybdopterin + molybdate = Mo-molybdopterin + AMP + H(+)</text>
        <dbReference type="Rhea" id="RHEA:35047"/>
        <dbReference type="ChEBI" id="CHEBI:15378"/>
        <dbReference type="ChEBI" id="CHEBI:36264"/>
        <dbReference type="ChEBI" id="CHEBI:62727"/>
        <dbReference type="ChEBI" id="CHEBI:71302"/>
        <dbReference type="ChEBI" id="CHEBI:456215"/>
        <dbReference type="EC" id="2.10.1.1"/>
    </reaction>
</comment>
<dbReference type="InterPro" id="IPR036688">
    <property type="entry name" value="MoeA_C_domain_IV_sf"/>
</dbReference>
<sequence length="451" mass="49480">MCEICHGKIMDGRDIIKDRKVLCEACDNDAYYRRFKERGKKRRIWRKNGMNSSIKEKYATKAEALQILFKKCCPEKQVEMVPLSEAINRVLAKTLESCNTLPVVRASMMDGIAVSSELFKDSMPDATGWEAGREYSRVDTGDDFDDKYDAVIAIEKVLIDEDDRLQFREELSVKPGDCVKKSGSTIKKGDYIISAGVPIRPSDLAALALGGIAKVPVYKKPVVVFIPTGSELVLAGKTPQRGENIDSNSMMAKHMLLEMGAEPVCYPIVKDDPKEIKIALEKALEQGDIVIMNGGSSKGAEDFTSKAINKNGAAFLHGVAAGPGRPMSMAVINGKPVINLPGPVAAAYYGLEWCIRALVNQYLGLPMIKRQRVTAILTEDMQCPKFISFLCKVNVQKTAAGIYTATPIPFKVASIGMCLSTNGQFISEIGEAVYKKGDSIEVELLRGEEFI</sequence>
<dbReference type="SMART" id="SM00852">
    <property type="entry name" value="MoCF_biosynth"/>
    <property type="match status" value="1"/>
</dbReference>
<dbReference type="InterPro" id="IPR036425">
    <property type="entry name" value="MoaB/Mog-like_dom_sf"/>
</dbReference>
<protein>
    <recommendedName>
        <fullName evidence="4 7">Molybdopterin molybdenumtransferase</fullName>
        <ecNumber evidence="3 7">2.10.1.1</ecNumber>
    </recommendedName>
</protein>
<evidence type="ECO:0000259" key="8">
    <source>
        <dbReference type="SMART" id="SM00852"/>
    </source>
</evidence>
<dbReference type="PANTHER" id="PTHR10192:SF16">
    <property type="entry name" value="MOLYBDOPTERIN MOLYBDENUMTRANSFERASE"/>
    <property type="match status" value="1"/>
</dbReference>
<dbReference type="PANTHER" id="PTHR10192">
    <property type="entry name" value="MOLYBDOPTERIN BIOSYNTHESIS PROTEIN"/>
    <property type="match status" value="1"/>
</dbReference>
<evidence type="ECO:0000256" key="7">
    <source>
        <dbReference type="RuleBase" id="RU365090"/>
    </source>
</evidence>
<dbReference type="Pfam" id="PF00994">
    <property type="entry name" value="MoCF_biosynth"/>
    <property type="match status" value="1"/>
</dbReference>
<keyword evidence="7" id="KW-0460">Magnesium</keyword>
<gene>
    <name evidence="9" type="ORF">GH807_11565</name>
</gene>
<comment type="caution">
    <text evidence="9">The sequence shown here is derived from an EMBL/GenBank/DDBJ whole genome shotgun (WGS) entry which is preliminary data.</text>
</comment>
<evidence type="ECO:0000256" key="2">
    <source>
        <dbReference type="ARBA" id="ARBA00010763"/>
    </source>
</evidence>
<comment type="similarity">
    <text evidence="2 7">Belongs to the MoeA family.</text>
</comment>
<evidence type="ECO:0000313" key="9">
    <source>
        <dbReference type="EMBL" id="MBC3797683.1"/>
    </source>
</evidence>
<dbReference type="CDD" id="cd00887">
    <property type="entry name" value="MoeA"/>
    <property type="match status" value="1"/>
</dbReference>
<dbReference type="SUPFAM" id="SSF63882">
    <property type="entry name" value="MoeA N-terminal region -like"/>
    <property type="match status" value="1"/>
</dbReference>
<name>A0ABR6WN21_9FIRM</name>
<keyword evidence="10" id="KW-1185">Reference proteome</keyword>
<dbReference type="Gene3D" id="2.40.340.10">
    <property type="entry name" value="MoeA, C-terminal, domain IV"/>
    <property type="match status" value="1"/>
</dbReference>